<organism evidence="1 2">
    <name type="scientific">Mycobacterium phage GuuelaD</name>
    <dbReference type="NCBI Taxonomy" id="2015819"/>
    <lineage>
        <taxon>Viruses</taxon>
        <taxon>Duplodnaviria</taxon>
        <taxon>Heunggongvirae</taxon>
        <taxon>Uroviricota</taxon>
        <taxon>Caudoviricetes</taxon>
        <taxon>Vilmaviridae</taxon>
        <taxon>Lclasvirinae</taxon>
        <taxon>Faithunavirus</taxon>
        <taxon>Faithunavirus guuelaD</taxon>
    </lineage>
</organism>
<accession>A0A286MQH9</accession>
<dbReference type="GeneID" id="63209599"/>
<name>A0A286MQH9_9CAUD</name>
<dbReference type="RefSeq" id="YP_010013039.1">
    <property type="nucleotide sequence ID" value="NC_053508.1"/>
</dbReference>
<evidence type="ECO:0000313" key="1">
    <source>
        <dbReference type="EMBL" id="ASW31504.1"/>
    </source>
</evidence>
<proteinExistence type="predicted"/>
<evidence type="ECO:0000313" key="2">
    <source>
        <dbReference type="Proteomes" id="UP000225984"/>
    </source>
</evidence>
<keyword evidence="2" id="KW-1185">Reference proteome</keyword>
<dbReference type="Proteomes" id="UP000225984">
    <property type="component" value="Segment"/>
</dbReference>
<protein>
    <submittedName>
        <fullName evidence="1">Uncharacterized protein</fullName>
    </submittedName>
</protein>
<reference evidence="1 2" key="1">
    <citation type="submission" date="2017-06" db="EMBL/GenBank/DDBJ databases">
        <authorList>
            <person name="Apiz-Saab J."/>
            <person name="Gonzalez-Montes K.M."/>
            <person name="Diaz-Perez J."/>
            <person name="Fuentes-Cruz G.A."/>
            <person name="Fuster-Rivera J.M."/>
            <person name="Gonzalez-Espada L.V."/>
            <person name="Gonzalez-Perez P.D."/>
            <person name="Hernandez-Morales C.S."/>
            <person name="Hernandez-Rivera R."/>
            <person name="Herrera-DelValle R.J."/>
            <person name="Jaramillo-Criado J.A."/>
            <person name="Lama-Diaz J.M."/>
            <person name="Llavona-Feo P.M."/>
            <person name="Medina-Barreto M.A."/>
            <person name="Melendez-Ortiz M.Y."/>
            <person name="Melendez-Rivera C.M."/>
            <person name="Mercado-Andino A.K."/>
            <person name="Mercado-Delgado A.J."/>
            <person name="Ortiz-DeArmas J.I."/>
            <person name="Ortiz-Ortiz C.P."/>
            <person name="Quesada-Gordillo A.M."/>
            <person name="Fernandez-Martinez M."/>
            <person name="Vazquez E."/>
            <person name="Rubin M.R."/>
            <person name="Stoner T.H."/>
            <person name="Garlena R.A."/>
            <person name="Russell D.A."/>
            <person name="Pope W.H."/>
            <person name="Jacobs-Sera D."/>
            <person name="Hatfull G.F."/>
        </authorList>
    </citation>
    <scope>NUCLEOTIDE SEQUENCE [LARGE SCALE GENOMIC DNA]</scope>
</reference>
<gene>
    <name evidence="1" type="primary">70</name>
    <name evidence="1" type="ORF">SEA_GUUELAD_70</name>
</gene>
<dbReference type="KEGG" id="vg:63209599"/>
<dbReference type="EMBL" id="MF324910">
    <property type="protein sequence ID" value="ASW31504.1"/>
    <property type="molecule type" value="Genomic_DNA"/>
</dbReference>
<sequence length="84" mass="9033">MDSVTELVSAARAVTTTKRTTRVTVKHKQSVELSHPIHFGDVEQFVQMGKDLGIKPGDEVEVRIFAVHGGSYRANLSVGAVNGA</sequence>